<proteinExistence type="predicted"/>
<keyword evidence="3" id="KW-1185">Reference proteome</keyword>
<dbReference type="HOGENOM" id="CLU_054008_0_0_9"/>
<dbReference type="EMBL" id="AQFT01000072">
    <property type="protein sequence ID" value="EMZ27315.1"/>
    <property type="molecule type" value="Genomic_DNA"/>
</dbReference>
<name>N2AML8_9FIRM</name>
<dbReference type="STRING" id="1235802.C823_02439"/>
<reference evidence="2 3" key="1">
    <citation type="journal article" date="2014" name="Genome Announc.">
        <title>Draft genome sequences of the altered schaedler flora, a defined bacterial community from gnotobiotic mice.</title>
        <authorList>
            <person name="Wannemuehler M.J."/>
            <person name="Overstreet A.M."/>
            <person name="Ward D.V."/>
            <person name="Phillips G.J."/>
        </authorList>
    </citation>
    <scope>NUCLEOTIDE SEQUENCE [LARGE SCALE GENOMIC DNA]</scope>
    <source>
        <strain evidence="2 3">ASF492</strain>
    </source>
</reference>
<accession>N2AML8</accession>
<feature type="domain" description="DUF5716" evidence="1">
    <location>
        <begin position="123"/>
        <end position="409"/>
    </location>
</feature>
<protein>
    <recommendedName>
        <fullName evidence="1">DUF5716 domain-containing protein</fullName>
    </recommendedName>
</protein>
<dbReference type="Proteomes" id="UP000012589">
    <property type="component" value="Unassembled WGS sequence"/>
</dbReference>
<dbReference type="AlphaFoldDB" id="N2AML8"/>
<dbReference type="OrthoDB" id="1918132at2"/>
<dbReference type="PATRIC" id="fig|1235802.3.peg.2579"/>
<dbReference type="InterPro" id="IPR043770">
    <property type="entry name" value="DUF5716_C"/>
</dbReference>
<organism evidence="2 3">
    <name type="scientific">Eubacterium plexicaudatum ASF492</name>
    <dbReference type="NCBI Taxonomy" id="1235802"/>
    <lineage>
        <taxon>Bacteria</taxon>
        <taxon>Bacillati</taxon>
        <taxon>Bacillota</taxon>
        <taxon>Clostridia</taxon>
        <taxon>Eubacteriales</taxon>
        <taxon>Eubacteriaceae</taxon>
        <taxon>Eubacterium</taxon>
    </lineage>
</organism>
<evidence type="ECO:0000259" key="1">
    <source>
        <dbReference type="Pfam" id="PF18980"/>
    </source>
</evidence>
<evidence type="ECO:0000313" key="3">
    <source>
        <dbReference type="Proteomes" id="UP000012589"/>
    </source>
</evidence>
<sequence length="411" mass="47085">MAEEQKLYIGIDLNDSYAMVSFATTTHQEPETVSSVAGSEIFQIPLAVCMAEASGQWVYGDEAIRFEKADMGKCEGHLLTRSLERDYTIIRDQTYEIRSLLAVFIKKILLLAGKLGPKIEIGKVVFTFRKLSVPLMEVMEYVFEQLPVPRKKITVMDYMKSFYYYALNQKDGLAIHDIAMYQYYGKSMVCWYLSRGKQSRPQLVQILETDCGYLTEDKDASFSEIIPKVFEKRIISSVYLVGEGFEGEWMKHSLRVLCQGRRAFLGKNLFSKGACYAAEILDGILPWNYAYMGENEMKFNISLKVRKDNEMAFHTLISAGENWYEAKGICEVILDGPGEIDFWIQMPNSREARIESLELTNLPSRPPKTTRLRIQAKPASDRSVKLTIRDLGLGEFFKASDKVWEYVMKVD</sequence>
<evidence type="ECO:0000313" key="2">
    <source>
        <dbReference type="EMBL" id="EMZ27315.1"/>
    </source>
</evidence>
<gene>
    <name evidence="2" type="ORF">C823_02439</name>
</gene>
<dbReference type="Pfam" id="PF18980">
    <property type="entry name" value="DUF5716_C"/>
    <property type="match status" value="1"/>
</dbReference>
<comment type="caution">
    <text evidence="2">The sequence shown here is derived from an EMBL/GenBank/DDBJ whole genome shotgun (WGS) entry which is preliminary data.</text>
</comment>
<dbReference type="eggNOG" id="ENOG502ZB38">
    <property type="taxonomic scope" value="Bacteria"/>
</dbReference>